<dbReference type="PANTHER" id="PTHR34846:SF11">
    <property type="entry name" value="4-CARBOXYMUCONOLACTONE DECARBOXYLASE FAMILY PROTEIN (AFU_ORTHOLOGUE AFUA_6G11590)"/>
    <property type="match status" value="1"/>
</dbReference>
<dbReference type="PRINTS" id="PR00111">
    <property type="entry name" value="ABHYDROLASE"/>
</dbReference>
<dbReference type="EMBL" id="PGCJ01000346">
    <property type="protein sequence ID" value="PLW31528.1"/>
    <property type="molecule type" value="Genomic_DNA"/>
</dbReference>
<dbReference type="AlphaFoldDB" id="A0A2N5U1G8"/>
<feature type="domain" description="AB hydrolase-1" evidence="1">
    <location>
        <begin position="227"/>
        <end position="462"/>
    </location>
</feature>
<feature type="domain" description="Carboxymuconolactone decarboxylase-like" evidence="2">
    <location>
        <begin position="41"/>
        <end position="101"/>
    </location>
</feature>
<dbReference type="SUPFAM" id="SSF53474">
    <property type="entry name" value="alpha/beta-Hydrolases"/>
    <property type="match status" value="1"/>
</dbReference>
<dbReference type="InterPro" id="IPR003779">
    <property type="entry name" value="CMD-like"/>
</dbReference>
<dbReference type="Gene3D" id="1.20.1290.10">
    <property type="entry name" value="AhpD-like"/>
    <property type="match status" value="1"/>
</dbReference>
<dbReference type="Pfam" id="PF02627">
    <property type="entry name" value="CMD"/>
    <property type="match status" value="1"/>
</dbReference>
<name>A0A2N5U1G8_9BASI</name>
<dbReference type="Gene3D" id="3.40.50.1820">
    <property type="entry name" value="alpha/beta hydrolase"/>
    <property type="match status" value="1"/>
</dbReference>
<dbReference type="Pfam" id="PF00561">
    <property type="entry name" value="Abhydrolase_1"/>
    <property type="match status" value="1"/>
</dbReference>
<dbReference type="STRING" id="200324.A0A2N5U1G8"/>
<dbReference type="OrthoDB" id="9998495at2759"/>
<dbReference type="SUPFAM" id="SSF69118">
    <property type="entry name" value="AhpD-like"/>
    <property type="match status" value="1"/>
</dbReference>
<proteinExistence type="predicted"/>
<comment type="caution">
    <text evidence="3">The sequence shown here is derived from an EMBL/GenBank/DDBJ whole genome shotgun (WGS) entry which is preliminary data.</text>
</comment>
<evidence type="ECO:0000313" key="4">
    <source>
        <dbReference type="Proteomes" id="UP000235388"/>
    </source>
</evidence>
<keyword evidence="4" id="KW-1185">Reference proteome</keyword>
<sequence length="477" mass="53357">MPRLSLCNPKPGENEIADQIRERRHPRELLTLDSVLLHDPLIASGWNSLFGAIRSHSSLPADFRELLILRVAALNLAPYEWIQHEKVGREAGLTTPQLMRIRDTIKPLTTDPQDHSYTKLSDLHLAGLSFTDSLTKEIQVRDANFERLKAEFRRLSNQQDQVEKMILDATATVAGYNMVSRILVGLEVGDDRDQSVELPGLETRCEKVTMSDGTRLHVRYQLMGSRPTLMFCNSLLSNMGMWNWILPSLATKYNLVCFDQRGHGQSDVPKAYCTLRQLADDVRSIVERLHLQTPLHALIGVSQGGATTLELSTRHPHLFQRHVVCGTQPSSPAEAQAAWASRIQRAQGSEDGMKTLSEATIARWFPIESHLNQPNNQIATCVKRMIEETTIEGFEKSAAALYNYQVDEDQIPRGQHKVLFVAGERDGVLPTILQGLSERLSQGGNSVPYVGVPGAGHLPMVDQPLRFLNIIEPFLNS</sequence>
<evidence type="ECO:0008006" key="5">
    <source>
        <dbReference type="Google" id="ProtNLM"/>
    </source>
</evidence>
<evidence type="ECO:0000259" key="2">
    <source>
        <dbReference type="Pfam" id="PF02627"/>
    </source>
</evidence>
<dbReference type="InterPro" id="IPR000073">
    <property type="entry name" value="AB_hydrolase_1"/>
</dbReference>
<dbReference type="PANTHER" id="PTHR34846">
    <property type="entry name" value="4-CARBOXYMUCONOLACTONE DECARBOXYLASE FAMILY PROTEIN (AFU_ORTHOLOGUE AFUA_6G11590)"/>
    <property type="match status" value="1"/>
</dbReference>
<accession>A0A2N5U1G8</accession>
<dbReference type="Proteomes" id="UP000235388">
    <property type="component" value="Unassembled WGS sequence"/>
</dbReference>
<evidence type="ECO:0000259" key="1">
    <source>
        <dbReference type="Pfam" id="PF00561"/>
    </source>
</evidence>
<protein>
    <recommendedName>
        <fullName evidence="5">Carboxymuconolactone decarboxylase-like domain-containing protein</fullName>
    </recommendedName>
</protein>
<dbReference type="InterPro" id="IPR029032">
    <property type="entry name" value="AhpD-like"/>
</dbReference>
<evidence type="ECO:0000313" key="3">
    <source>
        <dbReference type="EMBL" id="PLW31528.1"/>
    </source>
</evidence>
<dbReference type="GO" id="GO:0051920">
    <property type="term" value="F:peroxiredoxin activity"/>
    <property type="evidence" value="ECO:0007669"/>
    <property type="project" value="InterPro"/>
</dbReference>
<reference evidence="3 4" key="1">
    <citation type="submission" date="2017-11" db="EMBL/GenBank/DDBJ databases">
        <title>De novo assembly and phasing of dikaryotic genomes from two isolates of Puccinia coronata f. sp. avenae, the causal agent of oat crown rust.</title>
        <authorList>
            <person name="Miller M.E."/>
            <person name="Zhang Y."/>
            <person name="Omidvar V."/>
            <person name="Sperschneider J."/>
            <person name="Schwessinger B."/>
            <person name="Raley C."/>
            <person name="Palmer J.M."/>
            <person name="Garnica D."/>
            <person name="Upadhyaya N."/>
            <person name="Rathjen J."/>
            <person name="Taylor J.M."/>
            <person name="Park R.F."/>
            <person name="Dodds P.N."/>
            <person name="Hirsch C.D."/>
            <person name="Kianian S.F."/>
            <person name="Figueroa M."/>
        </authorList>
    </citation>
    <scope>NUCLEOTIDE SEQUENCE [LARGE SCALE GENOMIC DNA]</scope>
    <source>
        <strain evidence="3">12NC29</strain>
    </source>
</reference>
<organism evidence="3 4">
    <name type="scientific">Puccinia coronata f. sp. avenae</name>
    <dbReference type="NCBI Taxonomy" id="200324"/>
    <lineage>
        <taxon>Eukaryota</taxon>
        <taxon>Fungi</taxon>
        <taxon>Dikarya</taxon>
        <taxon>Basidiomycota</taxon>
        <taxon>Pucciniomycotina</taxon>
        <taxon>Pucciniomycetes</taxon>
        <taxon>Pucciniales</taxon>
        <taxon>Pucciniaceae</taxon>
        <taxon>Puccinia</taxon>
    </lineage>
</organism>
<gene>
    <name evidence="3" type="ORF">PCANC_17123</name>
</gene>
<dbReference type="InterPro" id="IPR029058">
    <property type="entry name" value="AB_hydrolase_fold"/>
</dbReference>